<proteinExistence type="inferred from homology"/>
<dbReference type="OrthoDB" id="1864232at2759"/>
<name>A0A6P4C6L5_ARADU</name>
<comment type="subunit">
    <text evidence="2 4">Homodimer.</text>
</comment>
<dbReference type="InterPro" id="IPR044859">
    <property type="entry name" value="Allene_oxi_cyc_Dirigent"/>
</dbReference>
<reference evidence="6" key="2">
    <citation type="submission" date="2025-08" db="UniProtKB">
        <authorList>
            <consortium name="RefSeq"/>
        </authorList>
    </citation>
    <scope>IDENTIFICATION</scope>
    <source>
        <tissue evidence="6">Whole plant</tissue>
    </source>
</reference>
<accession>A0A6P4C6L5</accession>
<feature type="chain" id="PRO_5028517354" description="Dirigent protein" evidence="4">
    <location>
        <begin position="24"/>
        <end position="188"/>
    </location>
</feature>
<evidence type="ECO:0000256" key="3">
    <source>
        <dbReference type="ARBA" id="ARBA00022525"/>
    </source>
</evidence>
<protein>
    <recommendedName>
        <fullName evidence="4">Dirigent protein</fullName>
    </recommendedName>
</protein>
<keyword evidence="3 4" id="KW-0964">Secreted</keyword>
<organism evidence="5 6">
    <name type="scientific">Arachis duranensis</name>
    <name type="common">Wild peanut</name>
    <dbReference type="NCBI Taxonomy" id="130453"/>
    <lineage>
        <taxon>Eukaryota</taxon>
        <taxon>Viridiplantae</taxon>
        <taxon>Streptophyta</taxon>
        <taxon>Embryophyta</taxon>
        <taxon>Tracheophyta</taxon>
        <taxon>Spermatophyta</taxon>
        <taxon>Magnoliopsida</taxon>
        <taxon>eudicotyledons</taxon>
        <taxon>Gunneridae</taxon>
        <taxon>Pentapetalae</taxon>
        <taxon>rosids</taxon>
        <taxon>fabids</taxon>
        <taxon>Fabales</taxon>
        <taxon>Fabaceae</taxon>
        <taxon>Papilionoideae</taxon>
        <taxon>50 kb inversion clade</taxon>
        <taxon>dalbergioids sensu lato</taxon>
        <taxon>Dalbergieae</taxon>
        <taxon>Pterocarpus clade</taxon>
        <taxon>Arachis</taxon>
    </lineage>
</organism>
<keyword evidence="4" id="KW-0052">Apoplast</keyword>
<gene>
    <name evidence="6" type="primary">LOC107470565</name>
</gene>
<dbReference type="KEGG" id="adu:107470565"/>
<feature type="signal peptide" evidence="4">
    <location>
        <begin position="1"/>
        <end position="23"/>
    </location>
</feature>
<comment type="similarity">
    <text evidence="1 4">Belongs to the plant dirigent protein family.</text>
</comment>
<comment type="subcellular location">
    <subcellularLocation>
        <location evidence="4">Secreted</location>
        <location evidence="4">Extracellular space</location>
        <location evidence="4">Apoplast</location>
    </subcellularLocation>
</comment>
<dbReference type="Proteomes" id="UP000515211">
    <property type="component" value="Chromosome 10"/>
</dbReference>
<dbReference type="GO" id="GO:0048046">
    <property type="term" value="C:apoplast"/>
    <property type="evidence" value="ECO:0007669"/>
    <property type="project" value="UniProtKB-SubCell"/>
</dbReference>
<dbReference type="GO" id="GO:0009699">
    <property type="term" value="P:phenylpropanoid biosynthetic process"/>
    <property type="evidence" value="ECO:0007669"/>
    <property type="project" value="UniProtKB-ARBA"/>
</dbReference>
<dbReference type="InterPro" id="IPR004265">
    <property type="entry name" value="Dirigent"/>
</dbReference>
<dbReference type="PANTHER" id="PTHR21495">
    <property type="entry name" value="NUCLEOPORIN-RELATED"/>
    <property type="match status" value="1"/>
</dbReference>
<sequence>MEKKTILLVLALLFCCMSIQVHSKYHSENKNGFHYKEKVTNLHFYLFDFLTGKNPSAVEIARPNRPVGAKASTPFGHIYAIDDPLREGPDENSTVIGNARGFYLSTSQSEDLTLLMNVDFGFTKGEFNGSSISVVSRNPVTEPHRELAVVGGRGKFRLARGFAELTTYYLNTTNGDAIIEYNVTVLHY</sequence>
<keyword evidence="5" id="KW-1185">Reference proteome</keyword>
<keyword evidence="4" id="KW-0732">Signal</keyword>
<evidence type="ECO:0000256" key="1">
    <source>
        <dbReference type="ARBA" id="ARBA00010746"/>
    </source>
</evidence>
<comment type="function">
    <text evidence="4">Dirigent proteins impart stereoselectivity on the phenoxy radical-coupling reaction, yielding optically active lignans from two molecules of coniferyl alcohol in the biosynthesis of lignans, flavonolignans, and alkaloids and thus plays a central role in plant secondary metabolism.</text>
</comment>
<dbReference type="AlphaFoldDB" id="A0A6P4C6L5"/>
<dbReference type="GeneID" id="107470565"/>
<dbReference type="Pfam" id="PF03018">
    <property type="entry name" value="Dirigent"/>
    <property type="match status" value="1"/>
</dbReference>
<evidence type="ECO:0000256" key="2">
    <source>
        <dbReference type="ARBA" id="ARBA00011738"/>
    </source>
</evidence>
<dbReference type="RefSeq" id="XP_015945445.1">
    <property type="nucleotide sequence ID" value="XM_016089959.3"/>
</dbReference>
<evidence type="ECO:0000313" key="5">
    <source>
        <dbReference type="Proteomes" id="UP000515211"/>
    </source>
</evidence>
<evidence type="ECO:0000256" key="4">
    <source>
        <dbReference type="RuleBase" id="RU363099"/>
    </source>
</evidence>
<reference evidence="5" key="1">
    <citation type="journal article" date="2016" name="Nat. Genet.">
        <title>The genome sequences of Arachis duranensis and Arachis ipaensis, the diploid ancestors of cultivated peanut.</title>
        <authorList>
            <person name="Bertioli D.J."/>
            <person name="Cannon S.B."/>
            <person name="Froenicke L."/>
            <person name="Huang G."/>
            <person name="Farmer A.D."/>
            <person name="Cannon E.K."/>
            <person name="Liu X."/>
            <person name="Gao D."/>
            <person name="Clevenger J."/>
            <person name="Dash S."/>
            <person name="Ren L."/>
            <person name="Moretzsohn M.C."/>
            <person name="Shirasawa K."/>
            <person name="Huang W."/>
            <person name="Vidigal B."/>
            <person name="Abernathy B."/>
            <person name="Chu Y."/>
            <person name="Niederhuth C.E."/>
            <person name="Umale P."/>
            <person name="Araujo A.C."/>
            <person name="Kozik A."/>
            <person name="Kim K.D."/>
            <person name="Burow M.D."/>
            <person name="Varshney R.K."/>
            <person name="Wang X."/>
            <person name="Zhang X."/>
            <person name="Barkley N."/>
            <person name="Guimaraes P.M."/>
            <person name="Isobe S."/>
            <person name="Guo B."/>
            <person name="Liao B."/>
            <person name="Stalker H.T."/>
            <person name="Schmitz R.J."/>
            <person name="Scheffler B.E."/>
            <person name="Leal-Bertioli S.C."/>
            <person name="Xun X."/>
            <person name="Jackson S.A."/>
            <person name="Michelmore R."/>
            <person name="Ozias-Akins P."/>
        </authorList>
    </citation>
    <scope>NUCLEOTIDE SEQUENCE [LARGE SCALE GENOMIC DNA]</scope>
    <source>
        <strain evidence="5">cv. V14167</strain>
    </source>
</reference>
<dbReference type="Gene3D" id="2.40.480.10">
    <property type="entry name" value="Allene oxide cyclase-like"/>
    <property type="match status" value="1"/>
</dbReference>
<evidence type="ECO:0000313" key="6">
    <source>
        <dbReference type="RefSeq" id="XP_015945445.1"/>
    </source>
</evidence>